<dbReference type="AlphaFoldDB" id="A0A2S6GJD6"/>
<dbReference type="InterPro" id="IPR035949">
    <property type="entry name" value="SopE-like_GEF_dom_sf"/>
</dbReference>
<gene>
    <name evidence="3" type="ORF">B0F88_12115</name>
</gene>
<evidence type="ECO:0000313" key="3">
    <source>
        <dbReference type="EMBL" id="PPK65327.1"/>
    </source>
</evidence>
<evidence type="ECO:0000256" key="2">
    <source>
        <dbReference type="SAM" id="SignalP"/>
    </source>
</evidence>
<keyword evidence="1" id="KW-0175">Coiled coil</keyword>
<dbReference type="EMBL" id="PTIY01000021">
    <property type="protein sequence ID" value="PPK65327.1"/>
    <property type="molecule type" value="Genomic_DNA"/>
</dbReference>
<feature type="chain" id="PRO_5015461634" evidence="2">
    <location>
        <begin position="21"/>
        <end position="114"/>
    </location>
</feature>
<keyword evidence="4" id="KW-1185">Reference proteome</keyword>
<sequence length="114" mass="12138">MIKRLFFTAAMMLTASTGMAGTIANGVWSPSGCGSEPVVPVIDPSSVETYNQSVKAINDWQQKANAYNGCVIKEANADNALIANAANDEQARLKASMEKLQAETTAAKDKLDKK</sequence>
<protein>
    <submittedName>
        <fullName evidence="3">SopE GEF domain-containing protein</fullName>
    </submittedName>
</protein>
<feature type="signal peptide" evidence="2">
    <location>
        <begin position="1"/>
        <end position="20"/>
    </location>
</feature>
<dbReference type="OrthoDB" id="5571924at2"/>
<organism evidence="3 4">
    <name type="scientific">Methylobacter tundripaludum</name>
    <dbReference type="NCBI Taxonomy" id="173365"/>
    <lineage>
        <taxon>Bacteria</taxon>
        <taxon>Pseudomonadati</taxon>
        <taxon>Pseudomonadota</taxon>
        <taxon>Gammaproteobacteria</taxon>
        <taxon>Methylococcales</taxon>
        <taxon>Methylococcaceae</taxon>
        <taxon>Methylobacter</taxon>
    </lineage>
</organism>
<evidence type="ECO:0000256" key="1">
    <source>
        <dbReference type="SAM" id="Coils"/>
    </source>
</evidence>
<dbReference type="SUPFAM" id="SSF81832">
    <property type="entry name" value="SopE-like GEF domain"/>
    <property type="match status" value="1"/>
</dbReference>
<proteinExistence type="predicted"/>
<feature type="coiled-coil region" evidence="1">
    <location>
        <begin position="83"/>
        <end position="110"/>
    </location>
</feature>
<dbReference type="RefSeq" id="WP_104425225.1">
    <property type="nucleotide sequence ID" value="NZ_PTIY01000021.1"/>
</dbReference>
<accession>A0A2S6GJD6</accession>
<evidence type="ECO:0000313" key="4">
    <source>
        <dbReference type="Proteomes" id="UP000238071"/>
    </source>
</evidence>
<reference evidence="3 4" key="1">
    <citation type="submission" date="2018-02" db="EMBL/GenBank/DDBJ databases">
        <title>Subsurface microbial communities from deep shales in Ohio and West Virginia, USA.</title>
        <authorList>
            <person name="Wrighton K."/>
        </authorList>
    </citation>
    <scope>NUCLEOTIDE SEQUENCE [LARGE SCALE GENOMIC DNA]</scope>
    <source>
        <strain evidence="3 4">OWC-G53F</strain>
    </source>
</reference>
<name>A0A2S6GJD6_9GAMM</name>
<keyword evidence="2" id="KW-0732">Signal</keyword>
<comment type="caution">
    <text evidence="3">The sequence shown here is derived from an EMBL/GenBank/DDBJ whole genome shotgun (WGS) entry which is preliminary data.</text>
</comment>
<dbReference type="Proteomes" id="UP000238071">
    <property type="component" value="Unassembled WGS sequence"/>
</dbReference>